<dbReference type="EMBL" id="JAVRRF010000004">
    <property type="protein sequence ID" value="KAK5066322.1"/>
    <property type="molecule type" value="Genomic_DNA"/>
</dbReference>
<reference evidence="3 4" key="1">
    <citation type="submission" date="2023-08" db="EMBL/GenBank/DDBJ databases">
        <title>Black Yeasts Isolated from many extreme environments.</title>
        <authorList>
            <person name="Coleine C."/>
            <person name="Stajich J.E."/>
            <person name="Selbmann L."/>
        </authorList>
    </citation>
    <scope>NUCLEOTIDE SEQUENCE [LARGE SCALE GENOMIC DNA]</scope>
    <source>
        <strain evidence="3 4">CCFEE 6328</strain>
    </source>
</reference>
<feature type="region of interest" description="Disordered" evidence="2">
    <location>
        <begin position="453"/>
        <end position="489"/>
    </location>
</feature>
<evidence type="ECO:0000256" key="2">
    <source>
        <dbReference type="SAM" id="MobiDB-lite"/>
    </source>
</evidence>
<feature type="compositionally biased region" description="Polar residues" evidence="2">
    <location>
        <begin position="745"/>
        <end position="762"/>
    </location>
</feature>
<gene>
    <name evidence="3" type="primary">PBP1_1</name>
    <name evidence="3" type="ORF">LTR69_002841</name>
</gene>
<proteinExistence type="predicted"/>
<accession>A0ABR0JK62</accession>
<evidence type="ECO:0000313" key="3">
    <source>
        <dbReference type="EMBL" id="KAK5066322.1"/>
    </source>
</evidence>
<feature type="region of interest" description="Disordered" evidence="2">
    <location>
        <begin position="244"/>
        <end position="268"/>
    </location>
</feature>
<dbReference type="Proteomes" id="UP001345691">
    <property type="component" value="Unassembled WGS sequence"/>
</dbReference>
<name>A0ABR0JK62_9EURO</name>
<feature type="compositionally biased region" description="Low complexity" evidence="2">
    <location>
        <begin position="734"/>
        <end position="744"/>
    </location>
</feature>
<dbReference type="PANTHER" id="PTHR38166:SF1">
    <property type="entry name" value="C2H2-TYPE DOMAIN-CONTAINING PROTEIN"/>
    <property type="match status" value="1"/>
</dbReference>
<keyword evidence="1" id="KW-0175">Coiled coil</keyword>
<protein>
    <submittedName>
        <fullName evidence="3">Poly(A)-binding protein binding protein</fullName>
    </submittedName>
</protein>
<keyword evidence="4" id="KW-1185">Reference proteome</keyword>
<comment type="caution">
    <text evidence="3">The sequence shown here is derived from an EMBL/GenBank/DDBJ whole genome shotgun (WGS) entry which is preliminary data.</text>
</comment>
<feature type="compositionally biased region" description="Low complexity" evidence="2">
    <location>
        <begin position="253"/>
        <end position="265"/>
    </location>
</feature>
<feature type="compositionally biased region" description="Basic and acidic residues" evidence="2">
    <location>
        <begin position="479"/>
        <end position="489"/>
    </location>
</feature>
<feature type="region of interest" description="Disordered" evidence="2">
    <location>
        <begin position="9"/>
        <end position="40"/>
    </location>
</feature>
<feature type="region of interest" description="Disordered" evidence="2">
    <location>
        <begin position="728"/>
        <end position="792"/>
    </location>
</feature>
<evidence type="ECO:0000313" key="4">
    <source>
        <dbReference type="Proteomes" id="UP001345691"/>
    </source>
</evidence>
<feature type="compositionally biased region" description="Basic and acidic residues" evidence="2">
    <location>
        <begin position="9"/>
        <end position="18"/>
    </location>
</feature>
<feature type="coiled-coil region" evidence="1">
    <location>
        <begin position="84"/>
        <end position="111"/>
    </location>
</feature>
<sequence length="1020" mass="114449">MEQLLHELLEAGDDDRPRRSVKQIQSSRASAKGHSQQGVSLAASLTRLDETDDASASLSETNRIVALGRTQEHVNNVPTARASNRRLKKSEVRKKRRIQEAMNEIDDLLNRSDRSAVGNVTLDHTNAAPSVDVRKPPTNLAEWQLSATNAQNVAAESAEPKKAVLPGPTENVEVKVLNQFRVFADTEKQRVMERKKAQQNQDRTAKLNELLRFSKTFRLKTPIPNDLINILTKNPTKQEAIIEKAQKDHEESASAAASPSSALAAEDTVRNVEVPRSILSVPDRQTFNRGRGRLDLQQLLSRSCYGCILEGSTAYHYAHSQSIEMTMSYFVKLNPPYTQMPQTKVRSDRDPSRHLSTSFKSAIEYPSALSPSPPVIHCRFQLESAGVMSLTPLLAWDRATKLSNLLSPGLDLILLLSSTRTEHEKIQIQNVDRAFWSNDLYYWKQSSSTQALRYRIAPRHPRRDEDQRRKDAKKLKQSQAEKEAQGARIRERFAKNTKTATEGVPSAFVPYDFFRPEKAVQAPDDFKVFDQGTLGNMRPPILRQSFDRNDSPRVRRPAVIHTVKRRYVQPGPAFVAQGREIERLHDEATSSANRDAFPRVPSDATSGGPRLASKEYTSWQSSVCSMGLLHSDSMQEQIYPTPPGDDMLTGLARVEEVLSDDDVAFHSDSSGISLVSTVESEGEKSFVDASFSPHPTTDAQFGGLPDVPTSEILRGLVQDFLPQSKTLMMQGPDSSISSVSVTASKGETNRGTTSLPTSVTTISRRARSSQNDSDDDSGGGRPPKRPRLADIDLEPCPTERLLLACPHAKFNPEMYSERNTNPAQASYHKCASKILTSIARLKQHLYRVHRRPEHYCSSCYEAFRNEGDRSRHERLRTCPIIDCPFAEKMSPDQYQAIKRRRLGEDCVQAWFAIFRTLFPNARRLPDNPYVESTESLLSRRIVGEFTAFVEQEAPSRLAQRMGMPLFGTENATTLQWHLNQVLEEALPVVLAEVQHQYQLLEMARTRNTVPAGADRSPRLR</sequence>
<feature type="compositionally biased region" description="Polar residues" evidence="2">
    <location>
        <begin position="22"/>
        <end position="39"/>
    </location>
</feature>
<evidence type="ECO:0000256" key="1">
    <source>
        <dbReference type="SAM" id="Coils"/>
    </source>
</evidence>
<feature type="region of interest" description="Disordered" evidence="2">
    <location>
        <begin position="587"/>
        <end position="613"/>
    </location>
</feature>
<dbReference type="PANTHER" id="PTHR38166">
    <property type="entry name" value="C2H2-TYPE DOMAIN-CONTAINING PROTEIN-RELATED"/>
    <property type="match status" value="1"/>
</dbReference>
<organism evidence="3 4">
    <name type="scientific">Exophiala sideris</name>
    <dbReference type="NCBI Taxonomy" id="1016849"/>
    <lineage>
        <taxon>Eukaryota</taxon>
        <taxon>Fungi</taxon>
        <taxon>Dikarya</taxon>
        <taxon>Ascomycota</taxon>
        <taxon>Pezizomycotina</taxon>
        <taxon>Eurotiomycetes</taxon>
        <taxon>Chaetothyriomycetidae</taxon>
        <taxon>Chaetothyriales</taxon>
        <taxon>Herpotrichiellaceae</taxon>
        <taxon>Exophiala</taxon>
    </lineage>
</organism>